<dbReference type="Pfam" id="PF06182">
    <property type="entry name" value="ABC2_membrane_6"/>
    <property type="match status" value="1"/>
</dbReference>
<sequence>MIVMVRTYVLLVWTWTRAAAQYPLSFTLMTLGGMVLGGLDVAVIWVIFTNTTTLGGFGLSEVMFLYGAACLSFATADLLFGNVDRISQHIRAGTFDTMLIRPVSPFVQMATDRFVPYRAGRVVQGAVILAIALSHLDVPGDRVWMIPVMVLSGIVIFTAVWVLGSAVQFLLTDAPDLTNSLTSGGATLTQYPLSVYSADLVRGVTFVLPLAFVNWQPGLYVLGREDPSGLPYWLRFLSPAAAAAMALVAALAWRTGIRHYRSTGS</sequence>
<feature type="transmembrane region" description="Helical" evidence="1">
    <location>
        <begin position="63"/>
        <end position="81"/>
    </location>
</feature>
<organism evidence="2 3">
    <name type="scientific">Planotetraspora mira</name>
    <dbReference type="NCBI Taxonomy" id="58121"/>
    <lineage>
        <taxon>Bacteria</taxon>
        <taxon>Bacillati</taxon>
        <taxon>Actinomycetota</taxon>
        <taxon>Actinomycetes</taxon>
        <taxon>Streptosporangiales</taxon>
        <taxon>Streptosporangiaceae</taxon>
        <taxon>Planotetraspora</taxon>
    </lineage>
</organism>
<dbReference type="EMBL" id="BOOO01000005">
    <property type="protein sequence ID" value="GII27861.1"/>
    <property type="molecule type" value="Genomic_DNA"/>
</dbReference>
<gene>
    <name evidence="2" type="ORF">Pmi06nite_13030</name>
</gene>
<feature type="transmembrane region" description="Helical" evidence="1">
    <location>
        <begin position="232"/>
        <end position="253"/>
    </location>
</feature>
<name>A0A8J3X573_9ACTN</name>
<comment type="caution">
    <text evidence="2">The sequence shown here is derived from an EMBL/GenBank/DDBJ whole genome shotgun (WGS) entry which is preliminary data.</text>
</comment>
<dbReference type="Proteomes" id="UP000650628">
    <property type="component" value="Unassembled WGS sequence"/>
</dbReference>
<feature type="transmembrane region" description="Helical" evidence="1">
    <location>
        <begin position="144"/>
        <end position="172"/>
    </location>
</feature>
<keyword evidence="3" id="KW-1185">Reference proteome</keyword>
<dbReference type="InterPro" id="IPR010390">
    <property type="entry name" value="ABC-2_transporter-like"/>
</dbReference>
<feature type="transmembrane region" description="Helical" evidence="1">
    <location>
        <begin position="26"/>
        <end position="48"/>
    </location>
</feature>
<dbReference type="PANTHER" id="PTHR36833">
    <property type="entry name" value="SLR0610 PROTEIN-RELATED"/>
    <property type="match status" value="1"/>
</dbReference>
<dbReference type="AlphaFoldDB" id="A0A8J3X573"/>
<reference evidence="2 3" key="1">
    <citation type="submission" date="2021-01" db="EMBL/GenBank/DDBJ databases">
        <title>Whole genome shotgun sequence of Planotetraspora mira NBRC 15435.</title>
        <authorList>
            <person name="Komaki H."/>
            <person name="Tamura T."/>
        </authorList>
    </citation>
    <scope>NUCLEOTIDE SEQUENCE [LARGE SCALE GENOMIC DNA]</scope>
    <source>
        <strain evidence="2 3">NBRC 15435</strain>
    </source>
</reference>
<dbReference type="PANTHER" id="PTHR36833:SF1">
    <property type="entry name" value="INTEGRAL MEMBRANE TRANSPORT PROTEIN"/>
    <property type="match status" value="1"/>
</dbReference>
<protein>
    <submittedName>
        <fullName evidence="2">Transporter</fullName>
    </submittedName>
</protein>
<evidence type="ECO:0000313" key="2">
    <source>
        <dbReference type="EMBL" id="GII27861.1"/>
    </source>
</evidence>
<evidence type="ECO:0000256" key="1">
    <source>
        <dbReference type="SAM" id="Phobius"/>
    </source>
</evidence>
<keyword evidence="1" id="KW-0812">Transmembrane</keyword>
<keyword evidence="1" id="KW-1133">Transmembrane helix</keyword>
<evidence type="ECO:0000313" key="3">
    <source>
        <dbReference type="Proteomes" id="UP000650628"/>
    </source>
</evidence>
<keyword evidence="1" id="KW-0472">Membrane</keyword>
<accession>A0A8J3X573</accession>
<proteinExistence type="predicted"/>